<gene>
    <name evidence="5" type="ORF">PM02_00215</name>
</gene>
<dbReference type="EMBL" id="JEMU01000001">
    <property type="protein sequence ID" value="KAJ04684.1"/>
    <property type="molecule type" value="Genomic_DNA"/>
</dbReference>
<feature type="active site" description="Tele-AMP-histidine intermediate" evidence="1">
    <location>
        <position position="103"/>
    </location>
</feature>
<dbReference type="GO" id="GO:0016787">
    <property type="term" value="F:hydrolase activity"/>
    <property type="evidence" value="ECO:0007669"/>
    <property type="project" value="UniProtKB-KW"/>
</dbReference>
<dbReference type="STRING" id="83219.PM02_00215"/>
<name>A0A061SXE9_9RHOB</name>
<dbReference type="GO" id="GO:0009117">
    <property type="term" value="P:nucleotide metabolic process"/>
    <property type="evidence" value="ECO:0007669"/>
    <property type="project" value="TreeGrafter"/>
</dbReference>
<dbReference type="Proteomes" id="UP000027337">
    <property type="component" value="Unassembled WGS sequence"/>
</dbReference>
<dbReference type="eggNOG" id="COG0537">
    <property type="taxonomic scope" value="Bacteria"/>
</dbReference>
<evidence type="ECO:0000313" key="5">
    <source>
        <dbReference type="EMBL" id="KAJ04684.1"/>
    </source>
</evidence>
<dbReference type="PROSITE" id="PS51084">
    <property type="entry name" value="HIT_2"/>
    <property type="match status" value="1"/>
</dbReference>
<feature type="short sequence motif" description="Histidine triad motif" evidence="2 3">
    <location>
        <begin position="101"/>
        <end position="105"/>
    </location>
</feature>
<dbReference type="PANTHER" id="PTHR46648">
    <property type="entry name" value="HIT FAMILY PROTEIN 1"/>
    <property type="match status" value="1"/>
</dbReference>
<accession>A0A061SXE9</accession>
<evidence type="ECO:0000259" key="4">
    <source>
        <dbReference type="PROSITE" id="PS51084"/>
    </source>
</evidence>
<keyword evidence="5" id="KW-0378">Hydrolase</keyword>
<dbReference type="SUPFAM" id="SSF54197">
    <property type="entry name" value="HIT-like"/>
    <property type="match status" value="1"/>
</dbReference>
<keyword evidence="6" id="KW-1185">Reference proteome</keyword>
<dbReference type="PRINTS" id="PR00332">
    <property type="entry name" value="HISTRIAD"/>
</dbReference>
<feature type="domain" description="HIT" evidence="4">
    <location>
        <begin position="9"/>
        <end position="116"/>
    </location>
</feature>
<reference evidence="5 6" key="1">
    <citation type="journal article" date="2014" name="Genome Announc.">
        <title>Draft Genome Sequences of Two Isolates of the Roseobacter Group, Sulfitobacter sp. Strains 3SOLIMAR09 and 1FIGIMAR09, from Harbors of Mallorca Island (Mediterranean Sea).</title>
        <authorList>
            <person name="Mas-Llado M."/>
            <person name="Pina-Villalonga J.M."/>
            <person name="Brunet-Galmes I."/>
            <person name="Nogales B."/>
            <person name="Bosch R."/>
        </authorList>
    </citation>
    <scope>NUCLEOTIDE SEQUENCE [LARGE SCALE GENOMIC DNA]</scope>
    <source>
        <strain evidence="5 6">1FIGIMAR09</strain>
    </source>
</reference>
<dbReference type="PANTHER" id="PTHR46648:SF1">
    <property type="entry name" value="ADENOSINE 5'-MONOPHOSPHORAMIDASE HNT1"/>
    <property type="match status" value="1"/>
</dbReference>
<evidence type="ECO:0000256" key="3">
    <source>
        <dbReference type="PROSITE-ProRule" id="PRU00464"/>
    </source>
</evidence>
<dbReference type="AlphaFoldDB" id="A0A061SXE9"/>
<proteinExistence type="predicted"/>
<dbReference type="InterPro" id="IPR011146">
    <property type="entry name" value="HIT-like"/>
</dbReference>
<dbReference type="RefSeq" id="WP_037904193.1">
    <property type="nucleotide sequence ID" value="NZ_JEMU01000001.1"/>
</dbReference>
<evidence type="ECO:0000313" key="6">
    <source>
        <dbReference type="Proteomes" id="UP000027337"/>
    </source>
</evidence>
<dbReference type="Gene3D" id="3.30.428.10">
    <property type="entry name" value="HIT-like"/>
    <property type="match status" value="1"/>
</dbReference>
<protein>
    <submittedName>
        <fullName evidence="5">HIT family hydrolase</fullName>
    </submittedName>
</protein>
<comment type="caution">
    <text evidence="5">The sequence shown here is derived from an EMBL/GenBank/DDBJ whole genome shotgun (WGS) entry which is preliminary data.</text>
</comment>
<dbReference type="InterPro" id="IPR036265">
    <property type="entry name" value="HIT-like_sf"/>
</dbReference>
<sequence>MTAYDDDNIFAKILRGEIPSFKVYEDDATYCFMDIMPRSDGHCLVIPKTPCRNILDASPEQLAACMATVKKVANAAKAAFDADGITLQQFSEAAGGQEVFHLHFHIHPRHEGVRMRPAGTMGDMDLIKGHAEAISAALN</sequence>
<evidence type="ECO:0000256" key="1">
    <source>
        <dbReference type="PIRSR" id="PIRSR601310-1"/>
    </source>
</evidence>
<organism evidence="5 6">
    <name type="scientific">Sulfitobacter mediterraneus</name>
    <dbReference type="NCBI Taxonomy" id="83219"/>
    <lineage>
        <taxon>Bacteria</taxon>
        <taxon>Pseudomonadati</taxon>
        <taxon>Pseudomonadota</taxon>
        <taxon>Alphaproteobacteria</taxon>
        <taxon>Rhodobacterales</taxon>
        <taxon>Roseobacteraceae</taxon>
        <taxon>Sulfitobacter</taxon>
    </lineage>
</organism>
<dbReference type="Pfam" id="PF01230">
    <property type="entry name" value="HIT"/>
    <property type="match status" value="1"/>
</dbReference>
<dbReference type="InterPro" id="IPR001310">
    <property type="entry name" value="Histidine_triad_HIT"/>
</dbReference>
<evidence type="ECO:0000256" key="2">
    <source>
        <dbReference type="PIRSR" id="PIRSR601310-3"/>
    </source>
</evidence>